<evidence type="ECO:0000256" key="3">
    <source>
        <dbReference type="ARBA" id="ARBA00004348"/>
    </source>
</evidence>
<keyword evidence="22" id="KW-1185">Reference proteome</keyword>
<feature type="compositionally biased region" description="Polar residues" evidence="17">
    <location>
        <begin position="1360"/>
        <end position="1369"/>
    </location>
</feature>
<dbReference type="CDD" id="cd11797">
    <property type="entry name" value="SH3_DNMBP_N4"/>
    <property type="match status" value="1"/>
</dbReference>
<dbReference type="FunFam" id="2.30.30.40:FF:000160">
    <property type="entry name" value="dynamin-binding protein isoform X1"/>
    <property type="match status" value="1"/>
</dbReference>
<feature type="compositionally biased region" description="Polar residues" evidence="17">
    <location>
        <begin position="409"/>
        <end position="418"/>
    </location>
</feature>
<evidence type="ECO:0000259" key="19">
    <source>
        <dbReference type="PROSITE" id="PS50010"/>
    </source>
</evidence>
<dbReference type="SUPFAM" id="SSF103657">
    <property type="entry name" value="BAR/IMD domain-like"/>
    <property type="match status" value="1"/>
</dbReference>
<dbReference type="GO" id="GO:0070161">
    <property type="term" value="C:anchoring junction"/>
    <property type="evidence" value="ECO:0007669"/>
    <property type="project" value="UniProtKB-SubCell"/>
</dbReference>
<feature type="compositionally biased region" description="Pro residues" evidence="17">
    <location>
        <begin position="340"/>
        <end position="353"/>
    </location>
</feature>
<dbReference type="PANTHER" id="PTHR22834:SF19">
    <property type="entry name" value="DYNAMIN-BINDING PROTEIN"/>
    <property type="match status" value="1"/>
</dbReference>
<dbReference type="CDD" id="cd11796">
    <property type="entry name" value="SH3_DNMBP_N3"/>
    <property type="match status" value="1"/>
</dbReference>
<dbReference type="GO" id="GO:0060271">
    <property type="term" value="P:cilium assembly"/>
    <property type="evidence" value="ECO:0007669"/>
    <property type="project" value="TreeGrafter"/>
</dbReference>
<feature type="region of interest" description="Disordered" evidence="17">
    <location>
        <begin position="1264"/>
        <end position="1293"/>
    </location>
</feature>
<feature type="domain" description="SH3" evidence="18">
    <location>
        <begin position="1392"/>
        <end position="1455"/>
    </location>
</feature>
<evidence type="ECO:0000256" key="6">
    <source>
        <dbReference type="ARBA" id="ARBA00022490"/>
    </source>
</evidence>
<evidence type="ECO:0000256" key="4">
    <source>
        <dbReference type="ARBA" id="ARBA00018186"/>
    </source>
</evidence>
<keyword evidence="7" id="KW-0344">Guanine-nucleotide releasing factor</keyword>
<dbReference type="InterPro" id="IPR001452">
    <property type="entry name" value="SH3_domain"/>
</dbReference>
<sequence>MEAGSVVRAVFEFLPSVSEELPLFTGDVIEVLSVVDEFWLLGNKDGVTGQFPSTFVEEVTIPSTKPGDRLFVCISDFNSSEPGSLSLKRDLGEAWQRGCNAWGVRGFFPTSCVKELNLSGRSRQLSERSAQAQALELPPYALGQARALMNLHAQLNEELDFREGDLIIIIGLPEPGWFQGELEGRRGIFPEGFVELLGPLRSPQEPKDTVVEEEKEEEGGIYGVALYEFRAMEPGELDFDVGDRIRVLSTLEDGWLEGELRGQRGIFPHRFVKIEDDRPNIDAEPNVVEPEEEKQDCCPSEYSSDHTVPNGSENEPTWRTYEDHTVPVGPGHRRPERPKSTPPARPRLPPRPNLPTHSNRYNHGSPSSNTNRSNYPNSNTRNLQPKLTHSLTLPGWSKENRYHQRPSVDGSTPTNKSTSLGQALFSLVDRHKQARLTRHGSVSDADLMMGRADTLPRSHQTVRGSNGTMLTSTSDLEAKLCQQLFEFEKSDLSSQSHISRHFSILDYSDESDIIRGSAHSPVSHLVQSISTSSLERRRTLRPPPPRPRVVRPAAPAPYKPARPAPRPPPRCPRQNTAPQGGKMELESQRQREEEERYQLLLRLQEVEHDMEAYAHTAEELRTMLEEEEDETARLQALENLEFCNYTLETLALEQQQLQEMTLLSSQPKPSDSTPVSDTTQTASTGAEDPEVRMLEKRSKVIEELLQTEKDYIKDLQMCVEEIIEPLQQKQVKNVDFDGLFGNITTVIDLSQRLCDTLHDTDSIGKVFLDYKAELEEVYKIYCQNHDDAISLLESYEKDETIQRHVLECLERLRAIYREWGKTNYINLGSFLIKPVQRVMRYPLLLMELLGATPESHHDRPQLTQALQAVKEINVNINEYKRRKDLVVKYRKGDEDTFIDKISKLSMHSIIKKSNRVSSHLKHLTGISPQVKDEAFDEAEKKFRLQERLIKSFIRDISLYLQHIRESASVKVLAAISFCDIYTERSILDPERFQRAHRCISDKQFTEFKERTEALVINPLTQLLLMFAGPHKLIQKRFDKLLDYDNCKERADRLKDRRVQDELQVARNTYEALNAQLLDELPKFYVTAEELFTGCVRAFAQAQKDFMKTTLGELKPLLQFSSKVSTEGNLIAKFQEEYGRVLQLLQSFSFCPENLPPAASTKKPFEKKTLEKQTSKKQLQGPPNCILQTDEHRAGLMARYGPEKLFQAERNFNAAQDLDVSILEGDLVGVIKQQDPMGSHNRWLIDNGVTKGFVYSSFLKPYNPRRSHSDVSIESQSSNESGYGGSSPVFSRQNSNSTLTFNQETATVSFSTAQPPSHSSPHPSLDSASSRRSHHRDALNPDSASQSNSINSSPPYSSYQWRNGESSGQRKSAYPRDEYIEPEPEPEHEGDVDGHQIYYALYSFDARCANELSISANQRLRILEFQDMNGNSEWWLGEAGGRRGYVPSNYIRKSEYT</sequence>
<dbReference type="Gene3D" id="1.20.900.10">
    <property type="entry name" value="Dbl homology (DH) domain"/>
    <property type="match status" value="1"/>
</dbReference>
<dbReference type="FunFam" id="2.30.30.40:FF:000138">
    <property type="entry name" value="dynamin-binding protein isoform X1"/>
    <property type="match status" value="1"/>
</dbReference>
<feature type="compositionally biased region" description="Polar residues" evidence="17">
    <location>
        <begin position="1269"/>
        <end position="1280"/>
    </location>
</feature>
<evidence type="ECO:0000313" key="21">
    <source>
        <dbReference type="Ensembl" id="ENSSORP00005043573.1"/>
    </source>
</evidence>
<feature type="region of interest" description="Disordered" evidence="17">
    <location>
        <begin position="1307"/>
        <end position="1391"/>
    </location>
</feature>
<feature type="domain" description="SH3" evidence="18">
    <location>
        <begin position="140"/>
        <end position="199"/>
    </location>
</feature>
<comment type="subcellular location">
    <subcellularLocation>
        <location evidence="2">Cell junction</location>
    </subcellularLocation>
    <subcellularLocation>
        <location evidence="1">Cytoplasm</location>
        <location evidence="1">Cytoskeleton</location>
    </subcellularLocation>
    <subcellularLocation>
        <location evidence="3">Golgi apparatus</location>
        <location evidence="3">Golgi stack</location>
    </subcellularLocation>
    <subcellularLocation>
        <location evidence="14">Synapse</location>
    </subcellularLocation>
</comment>
<reference evidence="21" key="3">
    <citation type="submission" date="2025-09" db="UniProtKB">
        <authorList>
            <consortium name="Ensembl"/>
        </authorList>
    </citation>
    <scope>IDENTIFICATION</scope>
</reference>
<dbReference type="SMART" id="SM00721">
    <property type="entry name" value="BAR"/>
    <property type="match status" value="1"/>
</dbReference>
<evidence type="ECO:0000256" key="13">
    <source>
        <dbReference type="ARBA" id="ARBA00032587"/>
    </source>
</evidence>
<evidence type="ECO:0000256" key="10">
    <source>
        <dbReference type="ARBA" id="ARBA00023034"/>
    </source>
</evidence>
<dbReference type="GO" id="GO:0005795">
    <property type="term" value="C:Golgi stack"/>
    <property type="evidence" value="ECO:0007669"/>
    <property type="project" value="UniProtKB-SubCell"/>
</dbReference>
<dbReference type="InterPro" id="IPR027267">
    <property type="entry name" value="AH/BAR_dom_sf"/>
</dbReference>
<dbReference type="GO" id="GO:0005856">
    <property type="term" value="C:cytoskeleton"/>
    <property type="evidence" value="ECO:0007669"/>
    <property type="project" value="UniProtKB-SubCell"/>
</dbReference>
<dbReference type="InterPro" id="IPR035820">
    <property type="entry name" value="DNMBP_SH3_C1"/>
</dbReference>
<dbReference type="Gene3D" id="2.30.30.40">
    <property type="entry name" value="SH3 Domains"/>
    <property type="match status" value="5"/>
</dbReference>
<keyword evidence="10" id="KW-0333">Golgi apparatus</keyword>
<evidence type="ECO:0000256" key="15">
    <source>
        <dbReference type="PROSITE-ProRule" id="PRU00192"/>
    </source>
</evidence>
<evidence type="ECO:0000256" key="7">
    <source>
        <dbReference type="ARBA" id="ARBA00022658"/>
    </source>
</evidence>
<feature type="compositionally biased region" description="Polar residues" evidence="17">
    <location>
        <begin position="664"/>
        <end position="684"/>
    </location>
</feature>
<evidence type="ECO:0000256" key="12">
    <source>
        <dbReference type="ARBA" id="ARBA00023212"/>
    </source>
</evidence>
<dbReference type="SMART" id="SM00326">
    <property type="entry name" value="SH3"/>
    <property type="match status" value="6"/>
</dbReference>
<accession>A0A673BTR0</accession>
<dbReference type="Proteomes" id="UP000472271">
    <property type="component" value="Chromosome 19"/>
</dbReference>
<dbReference type="CDD" id="cd00160">
    <property type="entry name" value="RhoGEF"/>
    <property type="match status" value="1"/>
</dbReference>
<feature type="compositionally biased region" description="Polar residues" evidence="17">
    <location>
        <begin position="457"/>
        <end position="470"/>
    </location>
</feature>
<gene>
    <name evidence="21" type="primary">dnmbp</name>
</gene>
<keyword evidence="12" id="KW-0206">Cytoskeleton</keyword>
<dbReference type="InterPro" id="IPR001331">
    <property type="entry name" value="GDS_CDC24_CS"/>
</dbReference>
<organism evidence="21 22">
    <name type="scientific">Sphaeramia orbicularis</name>
    <name type="common">orbiculate cardinalfish</name>
    <dbReference type="NCBI Taxonomy" id="375764"/>
    <lineage>
        <taxon>Eukaryota</taxon>
        <taxon>Metazoa</taxon>
        <taxon>Chordata</taxon>
        <taxon>Craniata</taxon>
        <taxon>Vertebrata</taxon>
        <taxon>Euteleostomi</taxon>
        <taxon>Actinopterygii</taxon>
        <taxon>Neopterygii</taxon>
        <taxon>Teleostei</taxon>
        <taxon>Neoteleostei</taxon>
        <taxon>Acanthomorphata</taxon>
        <taxon>Gobiaria</taxon>
        <taxon>Kurtiformes</taxon>
        <taxon>Apogonoidei</taxon>
        <taxon>Apogonidae</taxon>
        <taxon>Apogoninae</taxon>
        <taxon>Sphaeramia</taxon>
    </lineage>
</organism>
<dbReference type="Pfam" id="PF03114">
    <property type="entry name" value="BAR"/>
    <property type="match status" value="1"/>
</dbReference>
<evidence type="ECO:0000256" key="14">
    <source>
        <dbReference type="ARBA" id="ARBA00034103"/>
    </source>
</evidence>
<feature type="region of interest" description="Disordered" evidence="17">
    <location>
        <begin position="520"/>
        <end position="592"/>
    </location>
</feature>
<protein>
    <recommendedName>
        <fullName evidence="4">Dynamin-binding protein</fullName>
    </recommendedName>
    <alternativeName>
        <fullName evidence="13">Scaffold protein Tuba</fullName>
    </alternativeName>
</protein>
<dbReference type="PROSITE" id="PS51021">
    <property type="entry name" value="BAR"/>
    <property type="match status" value="1"/>
</dbReference>
<reference evidence="21" key="2">
    <citation type="submission" date="2025-08" db="UniProtKB">
        <authorList>
            <consortium name="Ensembl"/>
        </authorList>
    </citation>
    <scope>IDENTIFICATION</scope>
</reference>
<keyword evidence="9" id="KW-0770">Synapse</keyword>
<dbReference type="PROSITE" id="PS50010">
    <property type="entry name" value="DH_2"/>
    <property type="match status" value="1"/>
</dbReference>
<keyword evidence="8" id="KW-0965">Cell junction</keyword>
<dbReference type="InterPro" id="IPR000219">
    <property type="entry name" value="DH_dom"/>
</dbReference>
<evidence type="ECO:0000256" key="8">
    <source>
        <dbReference type="ARBA" id="ARBA00022949"/>
    </source>
</evidence>
<feature type="coiled-coil region" evidence="16">
    <location>
        <begin position="1043"/>
        <end position="1075"/>
    </location>
</feature>
<feature type="compositionally biased region" description="Basic and acidic residues" evidence="17">
    <location>
        <begin position="583"/>
        <end position="592"/>
    </location>
</feature>
<dbReference type="FunFam" id="2.30.30.40:FF:000084">
    <property type="entry name" value="dynamin-binding protein isoform X1"/>
    <property type="match status" value="1"/>
</dbReference>
<dbReference type="FunFam" id="1.20.1270.60:FF:000027">
    <property type="entry name" value="dynamin-binding protein isoform X1"/>
    <property type="match status" value="1"/>
</dbReference>
<evidence type="ECO:0000259" key="20">
    <source>
        <dbReference type="PROSITE" id="PS51021"/>
    </source>
</evidence>
<evidence type="ECO:0000259" key="18">
    <source>
        <dbReference type="PROSITE" id="PS50002"/>
    </source>
</evidence>
<feature type="region of interest" description="Disordered" evidence="17">
    <location>
        <begin position="663"/>
        <end position="690"/>
    </location>
</feature>
<evidence type="ECO:0000256" key="11">
    <source>
        <dbReference type="ARBA" id="ARBA00023054"/>
    </source>
</evidence>
<feature type="compositionally biased region" description="Pro residues" evidence="17">
    <location>
        <begin position="554"/>
        <end position="571"/>
    </location>
</feature>
<dbReference type="GO" id="GO:0005085">
    <property type="term" value="F:guanyl-nucleotide exchange factor activity"/>
    <property type="evidence" value="ECO:0007669"/>
    <property type="project" value="UniProtKB-KW"/>
</dbReference>
<dbReference type="InterPro" id="IPR035817">
    <property type="entry name" value="DNMBP_SH3_N1"/>
</dbReference>
<reference evidence="21" key="1">
    <citation type="submission" date="2019-06" db="EMBL/GenBank/DDBJ databases">
        <authorList>
            <consortium name="Wellcome Sanger Institute Data Sharing"/>
        </authorList>
    </citation>
    <scope>NUCLEOTIDE SEQUENCE [LARGE SCALE GENOMIC DNA]</scope>
</reference>
<evidence type="ECO:0000256" key="9">
    <source>
        <dbReference type="ARBA" id="ARBA00023018"/>
    </source>
</evidence>
<feature type="region of interest" description="Disordered" evidence="17">
    <location>
        <begin position="1158"/>
        <end position="1184"/>
    </location>
</feature>
<dbReference type="SUPFAM" id="SSF48065">
    <property type="entry name" value="DBL homology domain (DH-domain)"/>
    <property type="match status" value="1"/>
</dbReference>
<dbReference type="CDD" id="cd11794">
    <property type="entry name" value="SH3_DNMBP_N1"/>
    <property type="match status" value="1"/>
</dbReference>
<dbReference type="InterPro" id="IPR036028">
    <property type="entry name" value="SH3-like_dom_sf"/>
</dbReference>
<dbReference type="FunFam" id="2.30.30.40:FF:000120">
    <property type="entry name" value="dynamin-binding protein isoform X1"/>
    <property type="match status" value="1"/>
</dbReference>
<dbReference type="Pfam" id="PF00018">
    <property type="entry name" value="SH3_1"/>
    <property type="match status" value="1"/>
</dbReference>
<evidence type="ECO:0000256" key="2">
    <source>
        <dbReference type="ARBA" id="ARBA00004282"/>
    </source>
</evidence>
<feature type="domain" description="BAR" evidence="20">
    <location>
        <begin position="920"/>
        <end position="1129"/>
    </location>
</feature>
<dbReference type="Gene3D" id="1.20.1270.60">
    <property type="entry name" value="Arfaptin homology (AH) domain/BAR domain"/>
    <property type="match status" value="1"/>
</dbReference>
<feature type="compositionally biased region" description="Low complexity" evidence="17">
    <location>
        <begin position="1342"/>
        <end position="1359"/>
    </location>
</feature>
<dbReference type="PROSITE" id="PS50002">
    <property type="entry name" value="SH3"/>
    <property type="match status" value="5"/>
</dbReference>
<dbReference type="Ensembl" id="ENSSORT00005044672.1">
    <property type="protein sequence ID" value="ENSSORP00005043573.1"/>
    <property type="gene ID" value="ENSSORG00005020008.1"/>
</dbReference>
<feature type="compositionally biased region" description="Low complexity" evidence="17">
    <location>
        <begin position="1314"/>
        <end position="1329"/>
    </location>
</feature>
<feature type="compositionally biased region" description="Basic and acidic residues" evidence="17">
    <location>
        <begin position="1373"/>
        <end position="1391"/>
    </location>
</feature>
<dbReference type="GO" id="GO:0035556">
    <property type="term" value="P:intracellular signal transduction"/>
    <property type="evidence" value="ECO:0007669"/>
    <property type="project" value="InterPro"/>
</dbReference>
<dbReference type="InterPro" id="IPR004148">
    <property type="entry name" value="BAR_dom"/>
</dbReference>
<dbReference type="CDD" id="cd11798">
    <property type="entry name" value="SH3_DNMBP_C1"/>
    <property type="match status" value="1"/>
</dbReference>
<dbReference type="FunFam" id="2.30.30.40:FF:000066">
    <property type="entry name" value="dynamin-binding protein isoform X1"/>
    <property type="match status" value="1"/>
</dbReference>
<evidence type="ECO:0000256" key="16">
    <source>
        <dbReference type="SAM" id="Coils"/>
    </source>
</evidence>
<feature type="compositionally biased region" description="Basic and acidic residues" evidence="17">
    <location>
        <begin position="1162"/>
        <end position="1173"/>
    </location>
</feature>
<feature type="region of interest" description="Disordered" evidence="17">
    <location>
        <begin position="436"/>
        <end position="470"/>
    </location>
</feature>
<feature type="domain" description="DH" evidence="19">
    <location>
        <begin position="696"/>
        <end position="879"/>
    </location>
</feature>
<dbReference type="PANTHER" id="PTHR22834">
    <property type="entry name" value="NUCLEAR FUSION PROTEIN FUS2"/>
    <property type="match status" value="1"/>
</dbReference>
<proteinExistence type="predicted"/>
<evidence type="ECO:0000256" key="17">
    <source>
        <dbReference type="SAM" id="MobiDB-lite"/>
    </source>
</evidence>
<dbReference type="PROSITE" id="PS00741">
    <property type="entry name" value="DH_1"/>
    <property type="match status" value="1"/>
</dbReference>
<keyword evidence="5 15" id="KW-0728">SH3 domain</keyword>
<dbReference type="InterPro" id="IPR035899">
    <property type="entry name" value="DBL_dom_sf"/>
</dbReference>
<dbReference type="CDD" id="cd12141">
    <property type="entry name" value="SH3_DNMBP_C2"/>
    <property type="match status" value="1"/>
</dbReference>
<name>A0A673BTR0_9TELE</name>
<dbReference type="SMART" id="SM00325">
    <property type="entry name" value="RhoGEF"/>
    <property type="match status" value="1"/>
</dbReference>
<feature type="compositionally biased region" description="Polar residues" evidence="17">
    <location>
        <begin position="356"/>
        <end position="391"/>
    </location>
</feature>
<dbReference type="Pfam" id="PF00621">
    <property type="entry name" value="RhoGEF"/>
    <property type="match status" value="1"/>
</dbReference>
<dbReference type="CDD" id="cd07589">
    <property type="entry name" value="BAR_DNMBP"/>
    <property type="match status" value="1"/>
</dbReference>
<feature type="region of interest" description="Disordered" evidence="17">
    <location>
        <begin position="277"/>
        <end position="418"/>
    </location>
</feature>
<feature type="domain" description="SH3" evidence="18">
    <location>
        <begin position="218"/>
        <end position="277"/>
    </location>
</feature>
<dbReference type="SUPFAM" id="SSF50044">
    <property type="entry name" value="SH3-domain"/>
    <property type="match status" value="6"/>
</dbReference>
<feature type="domain" description="SH3" evidence="18">
    <location>
        <begin position="2"/>
        <end position="61"/>
    </location>
</feature>
<dbReference type="GO" id="GO:0045202">
    <property type="term" value="C:synapse"/>
    <property type="evidence" value="ECO:0007669"/>
    <property type="project" value="UniProtKB-SubCell"/>
</dbReference>
<dbReference type="FunFam" id="1.20.900.10:FF:000023">
    <property type="entry name" value="dynamin-binding protein isoform X2"/>
    <property type="match status" value="1"/>
</dbReference>
<evidence type="ECO:0000313" key="22">
    <source>
        <dbReference type="Proteomes" id="UP000472271"/>
    </source>
</evidence>
<evidence type="ECO:0000256" key="5">
    <source>
        <dbReference type="ARBA" id="ARBA00022443"/>
    </source>
</evidence>
<keyword evidence="11 16" id="KW-0175">Coiled coil</keyword>
<feature type="domain" description="SH3" evidence="18">
    <location>
        <begin position="1200"/>
        <end position="1263"/>
    </location>
</feature>
<feature type="compositionally biased region" description="Polar residues" evidence="17">
    <location>
        <begin position="301"/>
        <end position="317"/>
    </location>
</feature>
<dbReference type="PRINTS" id="PR00499">
    <property type="entry name" value="P67PHOX"/>
</dbReference>
<dbReference type="Pfam" id="PF14604">
    <property type="entry name" value="SH3_9"/>
    <property type="match status" value="3"/>
</dbReference>
<dbReference type="InterPro" id="IPR051492">
    <property type="entry name" value="Dynamin-Rho_GEF"/>
</dbReference>
<keyword evidence="6" id="KW-0963">Cytoplasm</keyword>
<dbReference type="InterPro" id="IPR035819">
    <property type="entry name" value="DNMBP_SH3_N3"/>
</dbReference>
<evidence type="ECO:0000256" key="1">
    <source>
        <dbReference type="ARBA" id="ARBA00004245"/>
    </source>
</evidence>